<keyword evidence="2 5" id="KW-0689">Ribosomal protein</keyword>
<dbReference type="PANTHER" id="PTHR11560">
    <property type="entry name" value="39S RIBOSOMAL PROTEIN L10, MITOCHONDRIAL"/>
    <property type="match status" value="1"/>
</dbReference>
<evidence type="ECO:0000313" key="6">
    <source>
        <dbReference type="EMBL" id="QNB47434.1"/>
    </source>
</evidence>
<dbReference type="CDD" id="cd05797">
    <property type="entry name" value="Ribosomal_L10"/>
    <property type="match status" value="1"/>
</dbReference>
<dbReference type="RefSeq" id="WP_034425478.1">
    <property type="nucleotide sequence ID" value="NZ_CP045798.1"/>
</dbReference>
<keyword evidence="3 5" id="KW-0687">Ribonucleoprotein</keyword>
<dbReference type="Pfam" id="PF00466">
    <property type="entry name" value="Ribosomal_L10"/>
    <property type="match status" value="1"/>
</dbReference>
<evidence type="ECO:0000256" key="5">
    <source>
        <dbReference type="HAMAP-Rule" id="MF_00362"/>
    </source>
</evidence>
<reference evidence="6 7" key="1">
    <citation type="journal article" date="2019" name="Front. Microbiol.">
        <title>Thermoanaerosceptrum fracticalcis gen. nov. sp. nov., a Novel Fumarate-Fermenting Microorganism From a Deep Fractured Carbonate Aquifer of the US Great Basin.</title>
        <authorList>
            <person name="Hamilton-Brehm S.D."/>
            <person name="Stewart L.E."/>
            <person name="Zavarin M."/>
            <person name="Caldwell M."/>
            <person name="Lawson P.A."/>
            <person name="Onstott T.C."/>
            <person name="Grzymski J."/>
            <person name="Neveux I."/>
            <person name="Lollar B.S."/>
            <person name="Russell C.E."/>
            <person name="Moser D.P."/>
        </authorList>
    </citation>
    <scope>NUCLEOTIDE SEQUENCE [LARGE SCALE GENOMIC DNA]</scope>
    <source>
        <strain evidence="6 7">DRI-13</strain>
    </source>
</reference>
<dbReference type="GO" id="GO:0015934">
    <property type="term" value="C:large ribosomal subunit"/>
    <property type="evidence" value="ECO:0007669"/>
    <property type="project" value="InterPro"/>
</dbReference>
<dbReference type="GO" id="GO:0070180">
    <property type="term" value="F:large ribosomal subunit rRNA binding"/>
    <property type="evidence" value="ECO:0007669"/>
    <property type="project" value="UniProtKB-UniRule"/>
</dbReference>
<evidence type="ECO:0000256" key="2">
    <source>
        <dbReference type="ARBA" id="ARBA00022980"/>
    </source>
</evidence>
<proteinExistence type="inferred from homology"/>
<dbReference type="Gene3D" id="6.10.250.290">
    <property type="match status" value="1"/>
</dbReference>
<keyword evidence="7" id="KW-1185">Reference proteome</keyword>
<dbReference type="EMBL" id="CP045798">
    <property type="protein sequence ID" value="QNB47434.1"/>
    <property type="molecule type" value="Genomic_DNA"/>
</dbReference>
<accession>A0A7G6E5T0</accession>
<sequence length="174" mass="18706">MGNLDIKKQVVQEIAERFERAQSVVIAEYRGLTVAEVTELRAKLRAAGVDFKVLKNTLVKIAAENTGVQGLDPYLEGPTAWAFSMQDPVSAAKVLIDFAKTHNKLVIKGGIIENKAFPADGVKALADLPPREVLLAQVLGAMQGPLVGMANVLQGPIRKFGYALEALRKAKAGE</sequence>
<evidence type="ECO:0000256" key="1">
    <source>
        <dbReference type="ARBA" id="ARBA00008889"/>
    </source>
</evidence>
<comment type="function">
    <text evidence="5">Forms part of the ribosomal stalk, playing a central role in the interaction of the ribosome with GTP-bound translation factors.</text>
</comment>
<comment type="subunit">
    <text evidence="5">Part of the ribosomal stalk of the 50S ribosomal subunit. The N-terminus interacts with L11 and the large rRNA to form the base of the stalk. The C-terminus forms an elongated spine to which L12 dimers bind in a sequential fashion forming a multimeric L10(L12)X complex.</text>
</comment>
<dbReference type="InterPro" id="IPR022973">
    <property type="entry name" value="Ribosomal_uL10_bac"/>
</dbReference>
<evidence type="ECO:0000313" key="7">
    <source>
        <dbReference type="Proteomes" id="UP000515847"/>
    </source>
</evidence>
<evidence type="ECO:0000256" key="4">
    <source>
        <dbReference type="ARBA" id="ARBA00035202"/>
    </source>
</evidence>
<name>A0A7G6E5T0_THEFR</name>
<dbReference type="InterPro" id="IPR002363">
    <property type="entry name" value="Ribosomal_uL10_CS_bac"/>
</dbReference>
<dbReference type="OrthoDB" id="9808307at2"/>
<dbReference type="NCBIfam" id="NF000955">
    <property type="entry name" value="PRK00099.1-1"/>
    <property type="match status" value="1"/>
</dbReference>
<dbReference type="Gene3D" id="3.30.70.1730">
    <property type="match status" value="1"/>
</dbReference>
<dbReference type="GO" id="GO:0003735">
    <property type="term" value="F:structural constituent of ribosome"/>
    <property type="evidence" value="ECO:0007669"/>
    <property type="project" value="InterPro"/>
</dbReference>
<dbReference type="InterPro" id="IPR043141">
    <property type="entry name" value="Ribosomal_uL10-like_sf"/>
</dbReference>
<dbReference type="InterPro" id="IPR047865">
    <property type="entry name" value="Ribosomal_uL10_bac_type"/>
</dbReference>
<dbReference type="AlphaFoldDB" id="A0A7G6E5T0"/>
<dbReference type="Proteomes" id="UP000515847">
    <property type="component" value="Chromosome"/>
</dbReference>
<dbReference type="SUPFAM" id="SSF160369">
    <property type="entry name" value="Ribosomal protein L10-like"/>
    <property type="match status" value="1"/>
</dbReference>
<evidence type="ECO:0000256" key="3">
    <source>
        <dbReference type="ARBA" id="ARBA00023274"/>
    </source>
</evidence>
<gene>
    <name evidence="5" type="primary">rplJ</name>
    <name evidence="6" type="ORF">BR63_14780</name>
</gene>
<keyword evidence="5" id="KW-0699">rRNA-binding</keyword>
<dbReference type="PROSITE" id="PS01109">
    <property type="entry name" value="RIBOSOMAL_L10"/>
    <property type="match status" value="1"/>
</dbReference>
<dbReference type="InterPro" id="IPR001790">
    <property type="entry name" value="Ribosomal_uL10"/>
</dbReference>
<organism evidence="6 7">
    <name type="scientific">Thermanaerosceptrum fracticalcis</name>
    <dbReference type="NCBI Taxonomy" id="1712410"/>
    <lineage>
        <taxon>Bacteria</taxon>
        <taxon>Bacillati</taxon>
        <taxon>Bacillota</taxon>
        <taxon>Clostridia</taxon>
        <taxon>Eubacteriales</taxon>
        <taxon>Peptococcaceae</taxon>
        <taxon>Thermanaerosceptrum</taxon>
    </lineage>
</organism>
<keyword evidence="5" id="KW-0694">RNA-binding</keyword>
<dbReference type="HAMAP" id="MF_00362">
    <property type="entry name" value="Ribosomal_uL10"/>
    <property type="match status" value="1"/>
</dbReference>
<comment type="similarity">
    <text evidence="1 5">Belongs to the universal ribosomal protein uL10 family.</text>
</comment>
<dbReference type="KEGG" id="tfr:BR63_14780"/>
<dbReference type="GO" id="GO:0006412">
    <property type="term" value="P:translation"/>
    <property type="evidence" value="ECO:0007669"/>
    <property type="project" value="UniProtKB-UniRule"/>
</dbReference>
<protein>
    <recommendedName>
        <fullName evidence="4 5">Large ribosomal subunit protein uL10</fullName>
    </recommendedName>
</protein>